<protein>
    <submittedName>
        <fullName evidence="2">Uncharacterized protein</fullName>
    </submittedName>
</protein>
<proteinExistence type="predicted"/>
<dbReference type="RefSeq" id="WP_099986640.1">
    <property type="nucleotide sequence ID" value="NZ_CP024700.1"/>
</dbReference>
<reference evidence="2 3" key="1">
    <citation type="submission" date="2017-11" db="EMBL/GenBank/DDBJ databases">
        <title>Genome sequencing of Fusobacterium periodonticum KCOM 1263.</title>
        <authorList>
            <person name="Kook J.-K."/>
            <person name="Park S.-N."/>
            <person name="Lim Y.K."/>
        </authorList>
    </citation>
    <scope>NUCLEOTIDE SEQUENCE [LARGE SCALE GENOMIC DNA]</scope>
    <source>
        <strain evidence="2 3">KCOM 1263</strain>
    </source>
</reference>
<gene>
    <name evidence="2" type="ORF">CTM74_02915</name>
</gene>
<evidence type="ECO:0000256" key="1">
    <source>
        <dbReference type="SAM" id="Phobius"/>
    </source>
</evidence>
<keyword evidence="1" id="KW-1133">Transmembrane helix</keyword>
<dbReference type="EMBL" id="CP024700">
    <property type="protein sequence ID" value="ATV60882.1"/>
    <property type="molecule type" value="Genomic_DNA"/>
</dbReference>
<keyword evidence="1" id="KW-0472">Membrane</keyword>
<dbReference type="AlphaFoldDB" id="A0AAD0AL30"/>
<accession>A0AAD0AL30</accession>
<keyword evidence="1" id="KW-0812">Transmembrane</keyword>
<evidence type="ECO:0000313" key="2">
    <source>
        <dbReference type="EMBL" id="ATV60882.1"/>
    </source>
</evidence>
<organism evidence="2 3">
    <name type="scientific">Fusobacterium pseudoperiodonticum</name>
    <dbReference type="NCBI Taxonomy" id="2663009"/>
    <lineage>
        <taxon>Bacteria</taxon>
        <taxon>Fusobacteriati</taxon>
        <taxon>Fusobacteriota</taxon>
        <taxon>Fusobacteriia</taxon>
        <taxon>Fusobacteriales</taxon>
        <taxon>Fusobacteriaceae</taxon>
        <taxon>Fusobacterium</taxon>
    </lineage>
</organism>
<sequence>MKKNIINLFASLFCTIVLLGLIFIMGFIIPLSYMILGLYTFIEGKIILALIFFGTWYIMFKAPFSTDEFIRKNNNK</sequence>
<feature type="transmembrane region" description="Helical" evidence="1">
    <location>
        <begin position="7"/>
        <end position="29"/>
    </location>
</feature>
<name>A0AAD0AL30_9FUSO</name>
<dbReference type="Proteomes" id="UP000228552">
    <property type="component" value="Chromosome"/>
</dbReference>
<evidence type="ECO:0000313" key="3">
    <source>
        <dbReference type="Proteomes" id="UP000228552"/>
    </source>
</evidence>
<keyword evidence="3" id="KW-1185">Reference proteome</keyword>
<feature type="transmembrane region" description="Helical" evidence="1">
    <location>
        <begin position="35"/>
        <end position="59"/>
    </location>
</feature>